<protein>
    <submittedName>
        <fullName evidence="1">Uncharacterized protein</fullName>
    </submittedName>
</protein>
<reference evidence="1 2" key="1">
    <citation type="journal article" date="2019" name="Nat. Ecol. Evol.">
        <title>Megaphylogeny resolves global patterns of mushroom evolution.</title>
        <authorList>
            <person name="Varga T."/>
            <person name="Krizsan K."/>
            <person name="Foldi C."/>
            <person name="Dima B."/>
            <person name="Sanchez-Garcia M."/>
            <person name="Sanchez-Ramirez S."/>
            <person name="Szollosi G.J."/>
            <person name="Szarkandi J.G."/>
            <person name="Papp V."/>
            <person name="Albert L."/>
            <person name="Andreopoulos W."/>
            <person name="Angelini C."/>
            <person name="Antonin V."/>
            <person name="Barry K.W."/>
            <person name="Bougher N.L."/>
            <person name="Buchanan P."/>
            <person name="Buyck B."/>
            <person name="Bense V."/>
            <person name="Catcheside P."/>
            <person name="Chovatia M."/>
            <person name="Cooper J."/>
            <person name="Damon W."/>
            <person name="Desjardin D."/>
            <person name="Finy P."/>
            <person name="Geml J."/>
            <person name="Haridas S."/>
            <person name="Hughes K."/>
            <person name="Justo A."/>
            <person name="Karasinski D."/>
            <person name="Kautmanova I."/>
            <person name="Kiss B."/>
            <person name="Kocsube S."/>
            <person name="Kotiranta H."/>
            <person name="LaButti K.M."/>
            <person name="Lechner B.E."/>
            <person name="Liimatainen K."/>
            <person name="Lipzen A."/>
            <person name="Lukacs Z."/>
            <person name="Mihaltcheva S."/>
            <person name="Morgado L.N."/>
            <person name="Niskanen T."/>
            <person name="Noordeloos M.E."/>
            <person name="Ohm R.A."/>
            <person name="Ortiz-Santana B."/>
            <person name="Ovrebo C."/>
            <person name="Racz N."/>
            <person name="Riley R."/>
            <person name="Savchenko A."/>
            <person name="Shiryaev A."/>
            <person name="Soop K."/>
            <person name="Spirin V."/>
            <person name="Szebenyi C."/>
            <person name="Tomsovsky M."/>
            <person name="Tulloss R.E."/>
            <person name="Uehling J."/>
            <person name="Grigoriev I.V."/>
            <person name="Vagvolgyi C."/>
            <person name="Papp T."/>
            <person name="Martin F.M."/>
            <person name="Miettinen O."/>
            <person name="Hibbett D.S."/>
            <person name="Nagy L.G."/>
        </authorList>
    </citation>
    <scope>NUCLEOTIDE SEQUENCE [LARGE SCALE GENOMIC DNA]</scope>
    <source>
        <strain evidence="1 2">NL-1719</strain>
    </source>
</reference>
<dbReference type="Proteomes" id="UP000308600">
    <property type="component" value="Unassembled WGS sequence"/>
</dbReference>
<keyword evidence="2" id="KW-1185">Reference proteome</keyword>
<proteinExistence type="predicted"/>
<name>A0ACD3AHV2_9AGAR</name>
<evidence type="ECO:0000313" key="2">
    <source>
        <dbReference type="Proteomes" id="UP000308600"/>
    </source>
</evidence>
<accession>A0ACD3AHV2</accession>
<dbReference type="EMBL" id="ML208454">
    <property type="protein sequence ID" value="TFK64949.1"/>
    <property type="molecule type" value="Genomic_DNA"/>
</dbReference>
<organism evidence="1 2">
    <name type="scientific">Pluteus cervinus</name>
    <dbReference type="NCBI Taxonomy" id="181527"/>
    <lineage>
        <taxon>Eukaryota</taxon>
        <taxon>Fungi</taxon>
        <taxon>Dikarya</taxon>
        <taxon>Basidiomycota</taxon>
        <taxon>Agaricomycotina</taxon>
        <taxon>Agaricomycetes</taxon>
        <taxon>Agaricomycetidae</taxon>
        <taxon>Agaricales</taxon>
        <taxon>Pluteineae</taxon>
        <taxon>Pluteaceae</taxon>
        <taxon>Pluteus</taxon>
    </lineage>
</organism>
<sequence length="408" mass="46258">MSFITACHRRSWSYCHVTVAHSHPPHRGLHRSARLPGVAGGKTRSRLPENSFFLGRKLSEDVNSTSRSFVGRHRAFCTTPKKKYASSLSSNSEGESSTSDLEESELLRLLEEEKKRNSVNDEAVDVGSYINPNDLASFRSEALSQWPTPCSERPLPSGWSRQWDQWPYLMTLYWPSPYFLMLPQIEMVVNLMFGVKAETRPLAFWKGEGELEKGVGGVFVFTLKPVGETSETKARFFLLDSIQQELYEFSSSDAGVTTEDELVQYLHTYSTPEELFESPQVRPMNPSGTGMKLVGRILERDEGVIEDLERGGWVNARLPLSKEDGRKLKKTEIWEERPDVLKRLLTAQYNVDGGLNSEANGDGRPKGGGGIWELGEVERTLEREAELDMLRSLTEKVREEVEDIKKKY</sequence>
<gene>
    <name evidence="1" type="ORF">BDN72DRAFT_846168</name>
</gene>
<evidence type="ECO:0000313" key="1">
    <source>
        <dbReference type="EMBL" id="TFK64949.1"/>
    </source>
</evidence>